<dbReference type="EMBL" id="FXAF01000008">
    <property type="protein sequence ID" value="SMF57900.1"/>
    <property type="molecule type" value="Genomic_DNA"/>
</dbReference>
<organism evidence="1 2">
    <name type="scientific">Xaviernesmea oryzae</name>
    <dbReference type="NCBI Taxonomy" id="464029"/>
    <lineage>
        <taxon>Bacteria</taxon>
        <taxon>Pseudomonadati</taxon>
        <taxon>Pseudomonadota</taxon>
        <taxon>Alphaproteobacteria</taxon>
        <taxon>Hyphomicrobiales</taxon>
        <taxon>Rhizobiaceae</taxon>
        <taxon>Rhizobium/Agrobacterium group</taxon>
        <taxon>Xaviernesmea</taxon>
    </lineage>
</organism>
<dbReference type="OrthoDB" id="8374003at2"/>
<protein>
    <recommendedName>
        <fullName evidence="3">Phage ABA sandwich domain-containing protein</fullName>
    </recommendedName>
</protein>
<dbReference type="AlphaFoldDB" id="A0A1X7FSC4"/>
<dbReference type="InterPro" id="IPR028985">
    <property type="entry name" value="Bacillus_phage_prot-like"/>
</dbReference>
<accession>A0A1X7FSC4</accession>
<dbReference type="RefSeq" id="WP_085423585.1">
    <property type="nucleotide sequence ID" value="NZ_FXAF01000008.1"/>
</dbReference>
<sequence length="124" mass="13236">MNVADVIANLKSAQHGSRRLDGQIAQLLGWQLQIVDDPSRPKGKRYLWTVPNEQNDAVVPSYTTNLTAAYELAQKVVPSNVGGFAWKDGAFQAQIGLNTPVATAATPAIAICIAALQHLAVEAD</sequence>
<evidence type="ECO:0008006" key="3">
    <source>
        <dbReference type="Google" id="ProtNLM"/>
    </source>
</evidence>
<name>A0A1X7FSC4_9HYPH</name>
<gene>
    <name evidence="1" type="ORF">SAMN02982989_0656</name>
</gene>
<keyword evidence="2" id="KW-1185">Reference proteome</keyword>
<dbReference type="Proteomes" id="UP000192903">
    <property type="component" value="Unassembled WGS sequence"/>
</dbReference>
<proteinExistence type="predicted"/>
<evidence type="ECO:0000313" key="2">
    <source>
        <dbReference type="Proteomes" id="UP000192903"/>
    </source>
</evidence>
<dbReference type="Gene3D" id="3.30.2120.10">
    <property type="entry name" value="Bacillus phage protein-like"/>
    <property type="match status" value="1"/>
</dbReference>
<dbReference type="STRING" id="464029.SAMN02982989_0656"/>
<evidence type="ECO:0000313" key="1">
    <source>
        <dbReference type="EMBL" id="SMF57900.1"/>
    </source>
</evidence>
<reference evidence="2" key="1">
    <citation type="submission" date="2017-04" db="EMBL/GenBank/DDBJ databases">
        <authorList>
            <person name="Varghese N."/>
            <person name="Submissions S."/>
        </authorList>
    </citation>
    <scope>NUCLEOTIDE SEQUENCE [LARGE SCALE GENOMIC DNA]</scope>
    <source>
        <strain evidence="2">B4P</strain>
    </source>
</reference>